<dbReference type="SUPFAM" id="SSF50199">
    <property type="entry name" value="Staphylococcal nuclease"/>
    <property type="match status" value="1"/>
</dbReference>
<evidence type="ECO:0000256" key="5">
    <source>
        <dbReference type="ARBA" id="ARBA00022837"/>
    </source>
</evidence>
<dbReference type="SMART" id="SM00318">
    <property type="entry name" value="SNc"/>
    <property type="match status" value="1"/>
</dbReference>
<keyword evidence="4" id="KW-0378">Hydrolase</keyword>
<dbReference type="Proteomes" id="UP000274922">
    <property type="component" value="Unassembled WGS sequence"/>
</dbReference>
<feature type="region of interest" description="Disordered" evidence="6">
    <location>
        <begin position="200"/>
        <end position="238"/>
    </location>
</feature>
<dbReference type="Gene3D" id="2.40.50.90">
    <property type="match status" value="1"/>
</dbReference>
<proteinExistence type="inferred from homology"/>
<feature type="domain" description="TNase-like" evidence="7">
    <location>
        <begin position="147"/>
        <end position="387"/>
    </location>
</feature>
<feature type="region of interest" description="Disordered" evidence="6">
    <location>
        <begin position="1"/>
        <end position="22"/>
    </location>
</feature>
<evidence type="ECO:0000259" key="7">
    <source>
        <dbReference type="PROSITE" id="PS50830"/>
    </source>
</evidence>
<dbReference type="GO" id="GO:0016787">
    <property type="term" value="F:hydrolase activity"/>
    <property type="evidence" value="ECO:0007669"/>
    <property type="project" value="UniProtKB-KW"/>
</dbReference>
<dbReference type="GO" id="GO:0005737">
    <property type="term" value="C:cytoplasm"/>
    <property type="evidence" value="ECO:0007669"/>
    <property type="project" value="TreeGrafter"/>
</dbReference>
<keyword evidence="9" id="KW-1185">Reference proteome</keyword>
<dbReference type="Pfam" id="PF00565">
    <property type="entry name" value="SNase"/>
    <property type="match status" value="1"/>
</dbReference>
<dbReference type="OrthoDB" id="430293at2759"/>
<keyword evidence="3" id="KW-0255">Endonuclease</keyword>
<evidence type="ECO:0000256" key="1">
    <source>
        <dbReference type="ARBA" id="ARBA00005435"/>
    </source>
</evidence>
<feature type="region of interest" description="Disordered" evidence="6">
    <location>
        <begin position="39"/>
        <end position="71"/>
    </location>
</feature>
<protein>
    <recommendedName>
        <fullName evidence="7">TNase-like domain-containing protein</fullName>
    </recommendedName>
</protein>
<feature type="compositionally biased region" description="Low complexity" evidence="6">
    <location>
        <begin position="49"/>
        <end position="62"/>
    </location>
</feature>
<dbReference type="PANTHER" id="PTHR12302">
    <property type="entry name" value="EBNA2 BINDING PROTEIN P100"/>
    <property type="match status" value="1"/>
</dbReference>
<evidence type="ECO:0000313" key="9">
    <source>
        <dbReference type="Proteomes" id="UP000274922"/>
    </source>
</evidence>
<dbReference type="PANTHER" id="PTHR12302:SF3">
    <property type="entry name" value="SERINE_THREONINE-PROTEIN KINASE 31"/>
    <property type="match status" value="1"/>
</dbReference>
<dbReference type="STRING" id="1555241.A0A4V1IVK0"/>
<evidence type="ECO:0000256" key="2">
    <source>
        <dbReference type="ARBA" id="ARBA00022722"/>
    </source>
</evidence>
<dbReference type="PROSITE" id="PS50830">
    <property type="entry name" value="TNASE_3"/>
    <property type="match status" value="1"/>
</dbReference>
<sequence>MTKPPTPTPLATSGEPDASRQGLMASAIEGWRAQWAALPRRSARRAAESDAAALAPSPSSSRIDAAAVMPAPPGASRCEHPWYRPRARPAAPPPPATGAGPSPLPLPAVAVAAAGLAGLGVAGFLVRPATWRRWPTAAFLTPRHFPTTLRAVVMQVNDADGLRVLHRPPIDFAWDRFLVTIGVLARDYARFPKQSPTVATATAASTSSSPSPSPSPAPASASARVVEPWQKQPPRGIRLASSSARTIARYARPQAWAGVADRPVLSSCTMAIRLAGVDAPEGPHFGRTEQPFYADAKAHLATRCPPGTTVRVRCLARDHYGRCLGVVWARWGWLGRLGWHRNVNLDLVQAGLAVVYDQAGKQYDGMEAVLRAAEKQAQQQRLGMWHRGVAAVQAPAVWKEAMRASMAGSPAKP</sequence>
<dbReference type="GO" id="GO:0004519">
    <property type="term" value="F:endonuclease activity"/>
    <property type="evidence" value="ECO:0007669"/>
    <property type="project" value="UniProtKB-KW"/>
</dbReference>
<dbReference type="InterPro" id="IPR035437">
    <property type="entry name" value="SNase_OB-fold_sf"/>
</dbReference>
<evidence type="ECO:0000256" key="4">
    <source>
        <dbReference type="ARBA" id="ARBA00022801"/>
    </source>
</evidence>
<evidence type="ECO:0000256" key="6">
    <source>
        <dbReference type="SAM" id="MobiDB-lite"/>
    </source>
</evidence>
<comment type="similarity">
    <text evidence="1">Belongs to the LCL3 family.</text>
</comment>
<keyword evidence="2" id="KW-0540">Nuclease</keyword>
<dbReference type="EMBL" id="ML014111">
    <property type="protein sequence ID" value="RKP04329.1"/>
    <property type="molecule type" value="Genomic_DNA"/>
</dbReference>
<dbReference type="InterPro" id="IPR016071">
    <property type="entry name" value="Staphylococal_nuclease_OB-fold"/>
</dbReference>
<gene>
    <name evidence="8" type="ORF">CXG81DRAFT_23104</name>
</gene>
<reference evidence="9" key="1">
    <citation type="journal article" date="2018" name="Nat. Microbiol.">
        <title>Leveraging single-cell genomics to expand the fungal tree of life.</title>
        <authorList>
            <person name="Ahrendt S.R."/>
            <person name="Quandt C.A."/>
            <person name="Ciobanu D."/>
            <person name="Clum A."/>
            <person name="Salamov A."/>
            <person name="Andreopoulos B."/>
            <person name="Cheng J.F."/>
            <person name="Woyke T."/>
            <person name="Pelin A."/>
            <person name="Henrissat B."/>
            <person name="Reynolds N.K."/>
            <person name="Benny G.L."/>
            <person name="Smith M.E."/>
            <person name="James T.Y."/>
            <person name="Grigoriev I.V."/>
        </authorList>
    </citation>
    <scope>NUCLEOTIDE SEQUENCE [LARGE SCALE GENOMIC DNA]</scope>
    <source>
        <strain evidence="9">ATCC 52028</strain>
    </source>
</reference>
<name>A0A4V1IVK0_9FUNG</name>
<feature type="compositionally biased region" description="Low complexity" evidence="6">
    <location>
        <begin position="200"/>
        <end position="210"/>
    </location>
</feature>
<dbReference type="AlphaFoldDB" id="A0A4V1IVK0"/>
<organism evidence="8 9">
    <name type="scientific">Caulochytrium protostelioides</name>
    <dbReference type="NCBI Taxonomy" id="1555241"/>
    <lineage>
        <taxon>Eukaryota</taxon>
        <taxon>Fungi</taxon>
        <taxon>Fungi incertae sedis</taxon>
        <taxon>Chytridiomycota</taxon>
        <taxon>Chytridiomycota incertae sedis</taxon>
        <taxon>Chytridiomycetes</taxon>
        <taxon>Caulochytriales</taxon>
        <taxon>Caulochytriaceae</taxon>
        <taxon>Caulochytrium</taxon>
    </lineage>
</organism>
<evidence type="ECO:0000313" key="8">
    <source>
        <dbReference type="EMBL" id="RKP04329.1"/>
    </source>
</evidence>
<evidence type="ECO:0000256" key="3">
    <source>
        <dbReference type="ARBA" id="ARBA00022759"/>
    </source>
</evidence>
<accession>A0A4V1IVK0</accession>
<keyword evidence="5" id="KW-0106">Calcium</keyword>